<dbReference type="PRINTS" id="PR00368">
    <property type="entry name" value="FADPNR"/>
</dbReference>
<dbReference type="EC" id="1.8.1.4" evidence="2 14"/>
<evidence type="ECO:0000256" key="10">
    <source>
        <dbReference type="ARBA" id="ARBA00049187"/>
    </source>
</evidence>
<keyword evidence="8" id="KW-1015">Disulfide bond</keyword>
<dbReference type="Proteomes" id="UP000242637">
    <property type="component" value="Chromosome 1"/>
</dbReference>
<feature type="binding site" evidence="12">
    <location>
        <begin position="185"/>
        <end position="192"/>
    </location>
    <ligand>
        <name>NAD(+)</name>
        <dbReference type="ChEBI" id="CHEBI:57540"/>
    </ligand>
</feature>
<keyword evidence="18" id="KW-1185">Reference proteome</keyword>
<feature type="active site" description="Proton acceptor" evidence="11">
    <location>
        <position position="449"/>
    </location>
</feature>
<evidence type="ECO:0000256" key="12">
    <source>
        <dbReference type="PIRSR" id="PIRSR000350-3"/>
    </source>
</evidence>
<dbReference type="GO" id="GO:0050660">
    <property type="term" value="F:flavin adenine dinucleotide binding"/>
    <property type="evidence" value="ECO:0007669"/>
    <property type="project" value="InterPro"/>
</dbReference>
<evidence type="ECO:0000259" key="15">
    <source>
        <dbReference type="Pfam" id="PF02852"/>
    </source>
</evidence>
<evidence type="ECO:0000256" key="11">
    <source>
        <dbReference type="PIRSR" id="PIRSR000350-2"/>
    </source>
</evidence>
<evidence type="ECO:0000256" key="4">
    <source>
        <dbReference type="ARBA" id="ARBA00022630"/>
    </source>
</evidence>
<dbReference type="InterPro" id="IPR016156">
    <property type="entry name" value="FAD/NAD-linked_Rdtase_dimer_sf"/>
</dbReference>
<feature type="binding site" evidence="12">
    <location>
        <position position="275"/>
    </location>
    <ligand>
        <name>NAD(+)</name>
        <dbReference type="ChEBI" id="CHEBI:57540"/>
    </ligand>
</feature>
<keyword evidence="12" id="KW-0547">Nucleotide-binding</keyword>
<dbReference type="GeneID" id="63459480"/>
<keyword evidence="4 14" id="KW-0285">Flavoprotein</keyword>
<dbReference type="PRINTS" id="PR00411">
    <property type="entry name" value="PNDRDTASEI"/>
</dbReference>
<name>A0A239VH36_9MICO</name>
<keyword evidence="7 12" id="KW-0520">NAD</keyword>
<feature type="binding site" evidence="12">
    <location>
        <position position="56"/>
    </location>
    <ligand>
        <name>FAD</name>
        <dbReference type="ChEBI" id="CHEBI:57692"/>
    </ligand>
</feature>
<dbReference type="NCBIfam" id="TIGR01350">
    <property type="entry name" value="lipoamide_DH"/>
    <property type="match status" value="1"/>
</dbReference>
<dbReference type="Gene3D" id="3.30.390.30">
    <property type="match status" value="1"/>
</dbReference>
<dbReference type="InterPro" id="IPR023753">
    <property type="entry name" value="FAD/NAD-binding_dom"/>
</dbReference>
<feature type="binding site" evidence="12">
    <location>
        <begin position="149"/>
        <end position="151"/>
    </location>
    <ligand>
        <name>FAD</name>
        <dbReference type="ChEBI" id="CHEBI:57692"/>
    </ligand>
</feature>
<dbReference type="SUPFAM" id="SSF55424">
    <property type="entry name" value="FAD/NAD-linked reductases, dimerisation (C-terminal) domain"/>
    <property type="match status" value="1"/>
</dbReference>
<dbReference type="GO" id="GO:0006103">
    <property type="term" value="P:2-oxoglutarate metabolic process"/>
    <property type="evidence" value="ECO:0007669"/>
    <property type="project" value="TreeGrafter"/>
</dbReference>
<dbReference type="FunFam" id="3.30.390.30:FF:000001">
    <property type="entry name" value="Dihydrolipoyl dehydrogenase"/>
    <property type="match status" value="1"/>
</dbReference>
<evidence type="ECO:0000313" key="18">
    <source>
        <dbReference type="Proteomes" id="UP000242637"/>
    </source>
</evidence>
<comment type="catalytic activity">
    <reaction evidence="10 14">
        <text>N(6)-[(R)-dihydrolipoyl]-L-lysyl-[protein] + NAD(+) = N(6)-[(R)-lipoyl]-L-lysyl-[protein] + NADH + H(+)</text>
        <dbReference type="Rhea" id="RHEA:15045"/>
        <dbReference type="Rhea" id="RHEA-COMP:10474"/>
        <dbReference type="Rhea" id="RHEA-COMP:10475"/>
        <dbReference type="ChEBI" id="CHEBI:15378"/>
        <dbReference type="ChEBI" id="CHEBI:57540"/>
        <dbReference type="ChEBI" id="CHEBI:57945"/>
        <dbReference type="ChEBI" id="CHEBI:83099"/>
        <dbReference type="ChEBI" id="CHEBI:83100"/>
        <dbReference type="EC" id="1.8.1.4"/>
    </reaction>
</comment>
<comment type="similarity">
    <text evidence="1 14">Belongs to the class-I pyridine nucleotide-disulfide oxidoreductase family.</text>
</comment>
<feature type="binding site" evidence="12">
    <location>
        <position position="208"/>
    </location>
    <ligand>
        <name>NAD(+)</name>
        <dbReference type="ChEBI" id="CHEBI:57540"/>
    </ligand>
</feature>
<evidence type="ECO:0000256" key="2">
    <source>
        <dbReference type="ARBA" id="ARBA00012608"/>
    </source>
</evidence>
<evidence type="ECO:0000313" key="17">
    <source>
        <dbReference type="EMBL" id="SNV21495.1"/>
    </source>
</evidence>
<dbReference type="Pfam" id="PF07992">
    <property type="entry name" value="Pyr_redox_2"/>
    <property type="match status" value="1"/>
</dbReference>
<comment type="cofactor">
    <cofactor evidence="12 14">
        <name>FAD</name>
        <dbReference type="ChEBI" id="CHEBI:57692"/>
    </cofactor>
    <text evidence="12 14">Binds 1 FAD per subunit.</text>
</comment>
<comment type="miscellaneous">
    <text evidence="14">The active site is a redox-active disulfide bond.</text>
</comment>
<dbReference type="InterPro" id="IPR036188">
    <property type="entry name" value="FAD/NAD-bd_sf"/>
</dbReference>
<gene>
    <name evidence="17" type="primary">pdhD</name>
    <name evidence="17" type="ORF">SAMEA4475696_01251</name>
</gene>
<feature type="domain" description="Pyridine nucleotide-disulphide oxidoreductase dimerisation" evidence="15">
    <location>
        <begin position="351"/>
        <end position="459"/>
    </location>
</feature>
<dbReference type="PROSITE" id="PS00076">
    <property type="entry name" value="PYRIDINE_REDOX_1"/>
    <property type="match status" value="1"/>
</dbReference>
<evidence type="ECO:0000256" key="3">
    <source>
        <dbReference type="ARBA" id="ARBA00016961"/>
    </source>
</evidence>
<dbReference type="InterPro" id="IPR050151">
    <property type="entry name" value="Class-I_Pyr_Nuc-Dis_Oxidored"/>
</dbReference>
<evidence type="ECO:0000256" key="14">
    <source>
        <dbReference type="RuleBase" id="RU003692"/>
    </source>
</evidence>
<organism evidence="17 18">
    <name type="scientific">Dermatophilus congolensis</name>
    <dbReference type="NCBI Taxonomy" id="1863"/>
    <lineage>
        <taxon>Bacteria</taxon>
        <taxon>Bacillati</taxon>
        <taxon>Actinomycetota</taxon>
        <taxon>Actinomycetes</taxon>
        <taxon>Micrococcales</taxon>
        <taxon>Dermatophilaceae</taxon>
        <taxon>Dermatophilus</taxon>
    </lineage>
</organism>
<dbReference type="PIRSF" id="PIRSF000350">
    <property type="entry name" value="Mercury_reductase_MerA"/>
    <property type="match status" value="1"/>
</dbReference>
<keyword evidence="6 14" id="KW-0560">Oxidoreductase</keyword>
<dbReference type="PANTHER" id="PTHR22912:SF160">
    <property type="entry name" value="DIHYDROLIPOYL DEHYDROGENASE"/>
    <property type="match status" value="1"/>
</dbReference>
<dbReference type="Pfam" id="PF02852">
    <property type="entry name" value="Pyr_redox_dim"/>
    <property type="match status" value="1"/>
</dbReference>
<dbReference type="InterPro" id="IPR012999">
    <property type="entry name" value="Pyr_OxRdtase_I_AS"/>
</dbReference>
<dbReference type="OrthoDB" id="9800167at2"/>
<evidence type="ECO:0000256" key="7">
    <source>
        <dbReference type="ARBA" id="ARBA00023027"/>
    </source>
</evidence>
<dbReference type="AlphaFoldDB" id="A0A239VH36"/>
<sequence>MVVGDFASETDVIVIGSGPGGYVAAIRAAQLGHSVVCVERDAIGGACLNVGCIPSKALIQAGHHYAASRTPNLFGVTNTETTLDFTATQRWKNEQVVGKLTRGVAGLLKKNKVEVVTGEAHFIDDHNIRVVFDDVYGQTYRFKHCIIATGSRPIEISTVPFGPRVLDSAGALNLPHVPDSLIMIGGGYIGMELASAYADFGTKVTILEGMDHVLNGFDHDLTQPVTQHMQAKGVQIITGAKATGSSENDTCVTITYEHDGTTTEITADYAVVTVGRTPNTDGIGLDAIGLDMNERGLINVDAQGRTSYPHIFAIGDVVAGAPLAHKASYEAKIAAEALSADTSATVDYAAMPTVCYTTPEIATVGHTTDTATAAGIETTTATFPLAANGRALSMNNPTGFVRLIAETTTGRLIGAHMVGPNVSELIGEVTLGIENLITLEDMALTIHAHPTITEAIMDAAEIALGHPIHQ</sequence>
<keyword evidence="5 12" id="KW-0274">FAD</keyword>
<dbReference type="InterPro" id="IPR004099">
    <property type="entry name" value="Pyr_nucl-diS_OxRdtase_dimer"/>
</dbReference>
<reference evidence="17 18" key="1">
    <citation type="submission" date="2017-06" db="EMBL/GenBank/DDBJ databases">
        <authorList>
            <consortium name="Pathogen Informatics"/>
        </authorList>
    </citation>
    <scope>NUCLEOTIDE SEQUENCE [LARGE SCALE GENOMIC DNA]</scope>
    <source>
        <strain evidence="17 18">NCTC13039</strain>
    </source>
</reference>
<evidence type="ECO:0000256" key="8">
    <source>
        <dbReference type="ARBA" id="ARBA00023157"/>
    </source>
</evidence>
<dbReference type="PANTHER" id="PTHR22912">
    <property type="entry name" value="DISULFIDE OXIDOREDUCTASE"/>
    <property type="match status" value="1"/>
</dbReference>
<evidence type="ECO:0000256" key="13">
    <source>
        <dbReference type="PIRSR" id="PIRSR000350-4"/>
    </source>
</evidence>
<evidence type="ECO:0000256" key="5">
    <source>
        <dbReference type="ARBA" id="ARBA00022827"/>
    </source>
</evidence>
<evidence type="ECO:0000256" key="1">
    <source>
        <dbReference type="ARBA" id="ARBA00007532"/>
    </source>
</evidence>
<feature type="binding site" evidence="12">
    <location>
        <position position="316"/>
    </location>
    <ligand>
        <name>FAD</name>
        <dbReference type="ChEBI" id="CHEBI:57692"/>
    </ligand>
</feature>
<dbReference type="RefSeq" id="WP_028327973.1">
    <property type="nucleotide sequence ID" value="NZ_LT906453.1"/>
</dbReference>
<feature type="domain" description="FAD/NAD(P)-binding" evidence="16">
    <location>
        <begin position="11"/>
        <end position="331"/>
    </location>
</feature>
<feature type="disulfide bond" description="Redox-active" evidence="13">
    <location>
        <begin position="47"/>
        <end position="52"/>
    </location>
</feature>
<proteinExistence type="inferred from homology"/>
<accession>A0A239VH36</accession>
<dbReference type="SUPFAM" id="SSF51905">
    <property type="entry name" value="FAD/NAD(P)-binding domain"/>
    <property type="match status" value="1"/>
</dbReference>
<dbReference type="GO" id="GO:0004148">
    <property type="term" value="F:dihydrolipoyl dehydrogenase (NADH) activity"/>
    <property type="evidence" value="ECO:0007669"/>
    <property type="project" value="UniProtKB-EC"/>
</dbReference>
<protein>
    <recommendedName>
        <fullName evidence="3 14">Dihydrolipoyl dehydrogenase</fullName>
        <ecNumber evidence="2 14">1.8.1.4</ecNumber>
    </recommendedName>
</protein>
<keyword evidence="9 14" id="KW-0676">Redox-active center</keyword>
<evidence type="ECO:0000259" key="16">
    <source>
        <dbReference type="Pfam" id="PF07992"/>
    </source>
</evidence>
<dbReference type="Gene3D" id="3.50.50.60">
    <property type="entry name" value="FAD/NAD(P)-binding domain"/>
    <property type="match status" value="2"/>
</dbReference>
<dbReference type="STRING" id="1121387.GCA_000429885_02059"/>
<dbReference type="KEGG" id="dco:SAMEA4475696_1251"/>
<dbReference type="InterPro" id="IPR006258">
    <property type="entry name" value="Lipoamide_DH"/>
</dbReference>
<evidence type="ECO:0000256" key="9">
    <source>
        <dbReference type="ARBA" id="ARBA00023284"/>
    </source>
</evidence>
<dbReference type="InterPro" id="IPR001100">
    <property type="entry name" value="Pyr_nuc-diS_OxRdtase"/>
</dbReference>
<evidence type="ECO:0000256" key="6">
    <source>
        <dbReference type="ARBA" id="ARBA00023002"/>
    </source>
</evidence>
<dbReference type="EMBL" id="LT906453">
    <property type="protein sequence ID" value="SNV21495.1"/>
    <property type="molecule type" value="Genomic_DNA"/>
</dbReference>